<evidence type="ECO:0000313" key="2">
    <source>
        <dbReference type="Proteomes" id="UP000288490"/>
    </source>
</evidence>
<dbReference type="AlphaFoldDB" id="A0A429ZQ78"/>
<dbReference type="OrthoDB" id="2339388at2"/>
<comment type="caution">
    <text evidence="1">The sequence shown here is derived from an EMBL/GenBank/DDBJ whole genome shotgun (WGS) entry which is preliminary data.</text>
</comment>
<organism evidence="1 2">
    <name type="scientific">Vagococcus bubulae</name>
    <dbReference type="NCBI Taxonomy" id="1977868"/>
    <lineage>
        <taxon>Bacteria</taxon>
        <taxon>Bacillati</taxon>
        <taxon>Bacillota</taxon>
        <taxon>Bacilli</taxon>
        <taxon>Lactobacillales</taxon>
        <taxon>Enterococcaceae</taxon>
        <taxon>Vagococcus</taxon>
    </lineage>
</organism>
<reference evidence="1 2" key="1">
    <citation type="submission" date="2017-05" db="EMBL/GenBank/DDBJ databases">
        <title>Vagococcus spp. assemblies.</title>
        <authorList>
            <person name="Gulvik C.A."/>
        </authorList>
    </citation>
    <scope>NUCLEOTIDE SEQUENCE [LARGE SCALE GENOMIC DNA]</scope>
    <source>
        <strain evidence="1 2">SS1994</strain>
    </source>
</reference>
<gene>
    <name evidence="1" type="ORF">CBF36_01325</name>
</gene>
<keyword evidence="2" id="KW-1185">Reference proteome</keyword>
<evidence type="ECO:0000313" key="1">
    <source>
        <dbReference type="EMBL" id="RST95836.1"/>
    </source>
</evidence>
<sequence length="310" mass="35103">MEIKEVDTITKDLDINKSPLFKKTSPSKGKQGLNYLAEISLMIPGLVESLQTDTKYVVDISTDIGKKLTEGSLEFLQKANGDALAIVRDPKTKKMVKQLPIKADIVTPMLGPAMLAAGLFVKLQKIEKGIEELNQGISDILQNFENDRYARAFAAKEKLEQALLFSDKKLKQEFLLAILSDVTNTKHMLYKQLTDKVDKLINTKTRFKDKLTIELANQSLQNLYLFNECFKIQIQCYTELEEHYALSHALDMYNKEMDTVLTKDVQLAVDGYFKEATNPFSHAVTDVLESVSQTNDFLSMNETLVLKQPH</sequence>
<protein>
    <submittedName>
        <fullName evidence="1">Uncharacterized protein</fullName>
    </submittedName>
</protein>
<dbReference type="RefSeq" id="WP_125955935.1">
    <property type="nucleotide sequence ID" value="NZ_JAQEJV010000002.1"/>
</dbReference>
<proteinExistence type="predicted"/>
<name>A0A429ZQ78_9ENTE</name>
<dbReference type="Proteomes" id="UP000288490">
    <property type="component" value="Unassembled WGS sequence"/>
</dbReference>
<dbReference type="EMBL" id="NGJT01000002">
    <property type="protein sequence ID" value="RST95836.1"/>
    <property type="molecule type" value="Genomic_DNA"/>
</dbReference>
<accession>A0A429ZQ78</accession>